<feature type="domain" description="Glycosyltransferase subfamily 4-like N-terminal" evidence="2">
    <location>
        <begin position="14"/>
        <end position="178"/>
    </location>
</feature>
<dbReference type="SUPFAM" id="SSF53756">
    <property type="entry name" value="UDP-Glycosyltransferase/glycogen phosphorylase"/>
    <property type="match status" value="1"/>
</dbReference>
<evidence type="ECO:0000313" key="3">
    <source>
        <dbReference type="EMBL" id="MCL1632793.1"/>
    </source>
</evidence>
<dbReference type="EMBL" id="JAMAST010000022">
    <property type="protein sequence ID" value="MCL1632793.1"/>
    <property type="molecule type" value="Genomic_DNA"/>
</dbReference>
<dbReference type="Pfam" id="PF13439">
    <property type="entry name" value="Glyco_transf_4"/>
    <property type="match status" value="1"/>
</dbReference>
<evidence type="ECO:0000313" key="4">
    <source>
        <dbReference type="Proteomes" id="UP001203004"/>
    </source>
</evidence>
<dbReference type="Pfam" id="PF00534">
    <property type="entry name" value="Glycos_transf_1"/>
    <property type="match status" value="1"/>
</dbReference>
<protein>
    <submittedName>
        <fullName evidence="3">Glycosyltransferase family 1 protein</fullName>
    </submittedName>
</protein>
<feature type="domain" description="Glycosyl transferase family 1" evidence="1">
    <location>
        <begin position="187"/>
        <end position="349"/>
    </location>
</feature>
<dbReference type="RefSeq" id="WP_249103165.1">
    <property type="nucleotide sequence ID" value="NZ_JAMAST010000022.1"/>
</dbReference>
<dbReference type="InterPro" id="IPR001296">
    <property type="entry name" value="Glyco_trans_1"/>
</dbReference>
<dbReference type="PANTHER" id="PTHR45947:SF3">
    <property type="entry name" value="SULFOQUINOVOSYL TRANSFERASE SQD2"/>
    <property type="match status" value="1"/>
</dbReference>
<evidence type="ECO:0000259" key="2">
    <source>
        <dbReference type="Pfam" id="PF13439"/>
    </source>
</evidence>
<reference evidence="3 4" key="1">
    <citation type="submission" date="2022-05" db="EMBL/GenBank/DDBJ databases">
        <title>Sporolactobacillus sp nov CPB3-1, isolated from tree bark (Mangifera indica L.).</title>
        <authorList>
            <person name="Phuengjayaem S."/>
            <person name="Tanasupawat S."/>
        </authorList>
    </citation>
    <scope>NUCLEOTIDE SEQUENCE [LARGE SCALE GENOMIC DNA]</scope>
    <source>
        <strain evidence="3 4">CPB3-1</strain>
    </source>
</reference>
<dbReference type="InterPro" id="IPR050194">
    <property type="entry name" value="Glycosyltransferase_grp1"/>
</dbReference>
<keyword evidence="4" id="KW-1185">Reference proteome</keyword>
<proteinExistence type="predicted"/>
<evidence type="ECO:0000259" key="1">
    <source>
        <dbReference type="Pfam" id="PF00534"/>
    </source>
</evidence>
<dbReference type="PANTHER" id="PTHR45947">
    <property type="entry name" value="SULFOQUINOVOSYL TRANSFERASE SQD2"/>
    <property type="match status" value="1"/>
</dbReference>
<comment type="caution">
    <text evidence="3">The sequence shown here is derived from an EMBL/GenBank/DDBJ whole genome shotgun (WGS) entry which is preliminary data.</text>
</comment>
<sequence length="382" mass="43216">MKLAIFTDTYTPQINGVAKTLKRLTDYLNRKGIDYMVFAPQNVNDEWESVSIQKIKSIPFAVYPECRLALPTLHFIKKQLIRFQPDLIHVATPFNMGLIGRYYAGKLNIPLVGSYHTDFDAYLSYYKMDFLSPILWHYLRWFHNSLQRTFVPSQVTKRQLETRGFNNLSIWSRGVDCQLFHPQDSAQAIRRKYGIHSKYMLSFAGRLAPEKDIDTLVRIMKKVNEKWGNDVHWLIAGDGPLAEQTKAICGENVTFTGYLTPSELAQVFASSDLMVFPSPTETFGNVVLESMACGTPVIGADSGGVKTIISNHKNGVLCEPKNSDAFSEAIASLLNNTMLRHSMGLAARHYALEQSWDRIFGALLNEYIRTLDGEIHRLAAHG</sequence>
<dbReference type="Gene3D" id="3.40.50.2000">
    <property type="entry name" value="Glycogen Phosphorylase B"/>
    <property type="match status" value="2"/>
</dbReference>
<organism evidence="3 4">
    <name type="scientific">Sporolactobacillus mangiferae</name>
    <dbReference type="NCBI Taxonomy" id="2940498"/>
    <lineage>
        <taxon>Bacteria</taxon>
        <taxon>Bacillati</taxon>
        <taxon>Bacillota</taxon>
        <taxon>Bacilli</taxon>
        <taxon>Bacillales</taxon>
        <taxon>Sporolactobacillaceae</taxon>
        <taxon>Sporolactobacillus</taxon>
    </lineage>
</organism>
<dbReference type="InterPro" id="IPR028098">
    <property type="entry name" value="Glyco_trans_4-like_N"/>
</dbReference>
<accession>A0ABT0MD50</accession>
<dbReference type="Proteomes" id="UP001203004">
    <property type="component" value="Unassembled WGS sequence"/>
</dbReference>
<gene>
    <name evidence="3" type="ORF">M3N64_12765</name>
</gene>
<dbReference type="CDD" id="cd03814">
    <property type="entry name" value="GT4-like"/>
    <property type="match status" value="1"/>
</dbReference>
<name>A0ABT0MD50_9BACL</name>